<dbReference type="KEGG" id="whr:OG579_07935"/>
<feature type="transmembrane region" description="Helical" evidence="9">
    <location>
        <begin position="280"/>
        <end position="305"/>
    </location>
</feature>
<keyword evidence="3" id="KW-0813">Transport</keyword>
<gene>
    <name evidence="11" type="ORF">OG579_07935</name>
</gene>
<feature type="transmembrane region" description="Helical" evidence="9">
    <location>
        <begin position="24"/>
        <end position="43"/>
    </location>
</feature>
<feature type="transmembrane region" description="Helical" evidence="9">
    <location>
        <begin position="89"/>
        <end position="107"/>
    </location>
</feature>
<feature type="transmembrane region" description="Helical" evidence="9">
    <location>
        <begin position="364"/>
        <end position="384"/>
    </location>
</feature>
<accession>A0AAU4K6D0</accession>
<dbReference type="GO" id="GO:0005886">
    <property type="term" value="C:plasma membrane"/>
    <property type="evidence" value="ECO:0007669"/>
    <property type="project" value="UniProtKB-SubCell"/>
</dbReference>
<feature type="domain" description="Amino acid permease/ SLC12A" evidence="10">
    <location>
        <begin position="22"/>
        <end position="457"/>
    </location>
</feature>
<evidence type="ECO:0000256" key="9">
    <source>
        <dbReference type="SAM" id="Phobius"/>
    </source>
</evidence>
<evidence type="ECO:0000313" key="11">
    <source>
        <dbReference type="EMBL" id="WUM21693.1"/>
    </source>
</evidence>
<evidence type="ECO:0000256" key="3">
    <source>
        <dbReference type="ARBA" id="ARBA00022448"/>
    </source>
</evidence>
<dbReference type="Pfam" id="PF00324">
    <property type="entry name" value="AA_permease"/>
    <property type="match status" value="1"/>
</dbReference>
<feature type="transmembrane region" description="Helical" evidence="9">
    <location>
        <begin position="127"/>
        <end position="148"/>
    </location>
</feature>
<evidence type="ECO:0000256" key="6">
    <source>
        <dbReference type="ARBA" id="ARBA00022970"/>
    </source>
</evidence>
<evidence type="ECO:0000259" key="10">
    <source>
        <dbReference type="Pfam" id="PF00324"/>
    </source>
</evidence>
<keyword evidence="4" id="KW-1003">Cell membrane</keyword>
<dbReference type="EMBL" id="CP108021">
    <property type="protein sequence ID" value="WUM21693.1"/>
    <property type="molecule type" value="Genomic_DNA"/>
</dbReference>
<dbReference type="GO" id="GO:0006865">
    <property type="term" value="P:amino acid transport"/>
    <property type="evidence" value="ECO:0007669"/>
    <property type="project" value="UniProtKB-KW"/>
</dbReference>
<keyword evidence="12" id="KW-1185">Reference proteome</keyword>
<dbReference type="RefSeq" id="WP_328858691.1">
    <property type="nucleotide sequence ID" value="NZ_CP108021.1"/>
</dbReference>
<feature type="transmembrane region" description="Helical" evidence="9">
    <location>
        <begin position="405"/>
        <end position="428"/>
    </location>
</feature>
<sequence>MTSNTVDEIDDGYQRGLSARTVQMIALGGAIGTGLFYGAGGAIEDAGPALILAYLVAGLAIFVVMRALGELLIYRPVAGSISEYAHEFLGRYLGFTNGWTYWAVWTTTCMAEITVAGKYVNYWFPSIPVWVTALVVLIALFAANLISVKVFGEAEFWFSMIKVAAIIAMIGIGTLVLLPIAGIGPETGPSLTNLYNDGGFFATGFGSALLSLQIVVFAYVGVELVGVTAGEAANPKVTLRKAINTLPFRIGLFYVGALVVILSVRGWREFSDGNSPFVEVFGYIGIPGAAGIVNFILLTAALSSCNSGIYSTGRMLRSLSQRGEAPEKLSVMSSRQVPIGGIVLSAGVMVIGVIVNIISPDRAFAYITSVSTVGIIFVWSSILISHMVYRSRVAAGTVEASDYRLPWAPVSTVIALAFFAMVVVLLFFSDSGRIAVVVGAIWFAGVTVGYVISTRRGARTAA</sequence>
<comment type="subcellular location">
    <subcellularLocation>
        <location evidence="1">Cell membrane</location>
        <topology evidence="1">Multi-pass membrane protein</topology>
    </subcellularLocation>
</comment>
<evidence type="ECO:0000256" key="5">
    <source>
        <dbReference type="ARBA" id="ARBA00022692"/>
    </source>
</evidence>
<dbReference type="AlphaFoldDB" id="A0AAU4K6D0"/>
<proteinExistence type="inferred from homology"/>
<dbReference type="GO" id="GO:0055085">
    <property type="term" value="P:transmembrane transport"/>
    <property type="evidence" value="ECO:0007669"/>
    <property type="project" value="InterPro"/>
</dbReference>
<protein>
    <submittedName>
        <fullName evidence="11">Amino acid permease</fullName>
    </submittedName>
</protein>
<feature type="transmembrane region" description="Helical" evidence="9">
    <location>
        <begin position="49"/>
        <end position="68"/>
    </location>
</feature>
<dbReference type="FunFam" id="1.20.1740.10:FF:000001">
    <property type="entry name" value="Amino acid permease"/>
    <property type="match status" value="1"/>
</dbReference>
<dbReference type="PANTHER" id="PTHR43495:SF1">
    <property type="entry name" value="L-ASPARAGINE PERMEASE"/>
    <property type="match status" value="1"/>
</dbReference>
<dbReference type="Proteomes" id="UP001432128">
    <property type="component" value="Chromosome"/>
</dbReference>
<evidence type="ECO:0000256" key="1">
    <source>
        <dbReference type="ARBA" id="ARBA00004651"/>
    </source>
</evidence>
<keyword evidence="8 9" id="KW-0472">Membrane</keyword>
<feature type="transmembrane region" description="Helical" evidence="9">
    <location>
        <begin position="200"/>
        <end position="225"/>
    </location>
</feature>
<evidence type="ECO:0000256" key="8">
    <source>
        <dbReference type="ARBA" id="ARBA00023136"/>
    </source>
</evidence>
<name>A0AAU4K6D0_9NOCA</name>
<feature type="transmembrane region" description="Helical" evidence="9">
    <location>
        <begin position="246"/>
        <end position="268"/>
    </location>
</feature>
<dbReference type="PIRSF" id="PIRSF006060">
    <property type="entry name" value="AA_transporter"/>
    <property type="match status" value="1"/>
</dbReference>
<comment type="similarity">
    <text evidence="2">Belongs to the amino acid-polyamine-organocation (APC) superfamily. Amino acid transporter (AAT) (TC 2.A.3.1) family.</text>
</comment>
<reference evidence="11 12" key="1">
    <citation type="submission" date="2022-10" db="EMBL/GenBank/DDBJ databases">
        <title>The complete genomes of actinobacterial strains from the NBC collection.</title>
        <authorList>
            <person name="Joergensen T.S."/>
            <person name="Alvarez Arevalo M."/>
            <person name="Sterndorff E.B."/>
            <person name="Faurdal D."/>
            <person name="Vuksanovic O."/>
            <person name="Mourched A.-S."/>
            <person name="Charusanti P."/>
            <person name="Shaw S."/>
            <person name="Blin K."/>
            <person name="Weber T."/>
        </authorList>
    </citation>
    <scope>NUCLEOTIDE SEQUENCE [LARGE SCALE GENOMIC DNA]</scope>
    <source>
        <strain evidence="11 12">NBC_00319</strain>
    </source>
</reference>
<dbReference type="PANTHER" id="PTHR43495">
    <property type="entry name" value="GABA PERMEASE"/>
    <property type="match status" value="1"/>
</dbReference>
<evidence type="ECO:0000256" key="4">
    <source>
        <dbReference type="ARBA" id="ARBA00022475"/>
    </source>
</evidence>
<feature type="transmembrane region" description="Helical" evidence="9">
    <location>
        <begin position="160"/>
        <end position="180"/>
    </location>
</feature>
<feature type="transmembrane region" description="Helical" evidence="9">
    <location>
        <begin position="434"/>
        <end position="452"/>
    </location>
</feature>
<dbReference type="InterPro" id="IPR004841">
    <property type="entry name" value="AA-permease/SLC12A_dom"/>
</dbReference>
<dbReference type="InterPro" id="IPR004840">
    <property type="entry name" value="Amino_acid_permease_CS"/>
</dbReference>
<organism evidence="11 12">
    <name type="scientific">Williamsia herbipolensis</name>
    <dbReference type="NCBI Taxonomy" id="1603258"/>
    <lineage>
        <taxon>Bacteria</taxon>
        <taxon>Bacillati</taxon>
        <taxon>Actinomycetota</taxon>
        <taxon>Actinomycetes</taxon>
        <taxon>Mycobacteriales</taxon>
        <taxon>Nocardiaceae</taxon>
        <taxon>Williamsia</taxon>
    </lineage>
</organism>
<keyword evidence="7 9" id="KW-1133">Transmembrane helix</keyword>
<evidence type="ECO:0000256" key="7">
    <source>
        <dbReference type="ARBA" id="ARBA00022989"/>
    </source>
</evidence>
<dbReference type="Gene3D" id="1.20.1740.10">
    <property type="entry name" value="Amino acid/polyamine transporter I"/>
    <property type="match status" value="1"/>
</dbReference>
<dbReference type="PROSITE" id="PS00218">
    <property type="entry name" value="AMINO_ACID_PERMEASE_1"/>
    <property type="match status" value="1"/>
</dbReference>
<keyword evidence="6" id="KW-0029">Amino-acid transport</keyword>
<evidence type="ECO:0000313" key="12">
    <source>
        <dbReference type="Proteomes" id="UP001432128"/>
    </source>
</evidence>
<feature type="transmembrane region" description="Helical" evidence="9">
    <location>
        <begin position="337"/>
        <end position="358"/>
    </location>
</feature>
<evidence type="ECO:0000256" key="2">
    <source>
        <dbReference type="ARBA" id="ARBA00008583"/>
    </source>
</evidence>
<keyword evidence="5 9" id="KW-0812">Transmembrane</keyword>